<sequence>ATDRTEYDENFEEMLARADRTKLWTERLASHVETVLQPNLNERLEEFILTKLDQKTL</sequence>
<dbReference type="Gene3D" id="1.20.1270.60">
    <property type="entry name" value="Arfaptin homology (AH) domain/BAR domain"/>
    <property type="match status" value="1"/>
</dbReference>
<feature type="domain" description="BAR" evidence="1">
    <location>
        <begin position="2"/>
        <end position="56"/>
    </location>
</feature>
<evidence type="ECO:0000259" key="1">
    <source>
        <dbReference type="Pfam" id="PF03114"/>
    </source>
</evidence>
<dbReference type="GO" id="GO:0005737">
    <property type="term" value="C:cytoplasm"/>
    <property type="evidence" value="ECO:0007669"/>
    <property type="project" value="InterPro"/>
</dbReference>
<dbReference type="Pfam" id="PF03114">
    <property type="entry name" value="BAR"/>
    <property type="match status" value="1"/>
</dbReference>
<accession>A0A8S3CNF4</accession>
<dbReference type="AlphaFoldDB" id="A0A8S3CNF4"/>
<feature type="non-terminal residue" evidence="3">
    <location>
        <position position="1"/>
    </location>
</feature>
<organism evidence="3 4">
    <name type="scientific">Rotaria magnacalcarata</name>
    <dbReference type="NCBI Taxonomy" id="392030"/>
    <lineage>
        <taxon>Eukaryota</taxon>
        <taxon>Metazoa</taxon>
        <taxon>Spiralia</taxon>
        <taxon>Gnathifera</taxon>
        <taxon>Rotifera</taxon>
        <taxon>Eurotatoria</taxon>
        <taxon>Bdelloidea</taxon>
        <taxon>Philodinida</taxon>
        <taxon>Philodinidae</taxon>
        <taxon>Rotaria</taxon>
    </lineage>
</organism>
<comment type="caution">
    <text evidence="3">The sequence shown here is derived from an EMBL/GenBank/DDBJ whole genome shotgun (WGS) entry which is preliminary data.</text>
</comment>
<gene>
    <name evidence="2" type="ORF">GIL414_LOCUS41647</name>
    <name evidence="3" type="ORF">GIL414_LOCUS53217</name>
</gene>
<dbReference type="InterPro" id="IPR004148">
    <property type="entry name" value="BAR_dom"/>
</dbReference>
<dbReference type="InterPro" id="IPR027267">
    <property type="entry name" value="AH/BAR_dom_sf"/>
</dbReference>
<feature type="non-terminal residue" evidence="3">
    <location>
        <position position="57"/>
    </location>
</feature>
<reference evidence="3" key="1">
    <citation type="submission" date="2021-02" db="EMBL/GenBank/DDBJ databases">
        <authorList>
            <person name="Nowell W R."/>
        </authorList>
    </citation>
    <scope>NUCLEOTIDE SEQUENCE</scope>
</reference>
<dbReference type="SUPFAM" id="SSF103657">
    <property type="entry name" value="BAR/IMD domain-like"/>
    <property type="match status" value="1"/>
</dbReference>
<dbReference type="Proteomes" id="UP000681720">
    <property type="component" value="Unassembled WGS sequence"/>
</dbReference>
<name>A0A8S3CNF4_9BILA</name>
<proteinExistence type="predicted"/>
<protein>
    <recommendedName>
        <fullName evidence="1">BAR domain-containing protein</fullName>
    </recommendedName>
</protein>
<evidence type="ECO:0000313" key="4">
    <source>
        <dbReference type="Proteomes" id="UP000681720"/>
    </source>
</evidence>
<dbReference type="EMBL" id="CAJOBJ010118523">
    <property type="protein sequence ID" value="CAF4665003.1"/>
    <property type="molecule type" value="Genomic_DNA"/>
</dbReference>
<evidence type="ECO:0000313" key="3">
    <source>
        <dbReference type="EMBL" id="CAF4929179.1"/>
    </source>
</evidence>
<evidence type="ECO:0000313" key="2">
    <source>
        <dbReference type="EMBL" id="CAF4665003.1"/>
    </source>
</evidence>
<dbReference type="EMBL" id="CAJOBJ010184078">
    <property type="protein sequence ID" value="CAF4929179.1"/>
    <property type="molecule type" value="Genomic_DNA"/>
</dbReference>